<evidence type="ECO:0000256" key="5">
    <source>
        <dbReference type="ARBA" id="ARBA00022692"/>
    </source>
</evidence>
<dbReference type="CDD" id="cd06261">
    <property type="entry name" value="TM_PBP2"/>
    <property type="match status" value="1"/>
</dbReference>
<feature type="transmembrane region" description="Helical" evidence="8">
    <location>
        <begin position="283"/>
        <end position="304"/>
    </location>
</feature>
<keyword evidence="4" id="KW-0997">Cell inner membrane</keyword>
<dbReference type="PATRIC" id="fig|1239307.3.peg.1726"/>
<dbReference type="PANTHER" id="PTHR43005:SF1">
    <property type="entry name" value="SPERMIDINE_PUTRESCINE TRANSPORT SYSTEM PERMEASE PROTEIN"/>
    <property type="match status" value="1"/>
</dbReference>
<dbReference type="SUPFAM" id="SSF161098">
    <property type="entry name" value="MetI-like"/>
    <property type="match status" value="1"/>
</dbReference>
<keyword evidence="3" id="KW-1003">Cell membrane</keyword>
<evidence type="ECO:0000256" key="4">
    <source>
        <dbReference type="ARBA" id="ARBA00022519"/>
    </source>
</evidence>
<name>W0HS37_9GAMM</name>
<dbReference type="GO" id="GO:0055085">
    <property type="term" value="P:transmembrane transport"/>
    <property type="evidence" value="ECO:0007669"/>
    <property type="project" value="InterPro"/>
</dbReference>
<dbReference type="HOGENOM" id="CLU_016047_0_0_6"/>
<dbReference type="Pfam" id="PF00528">
    <property type="entry name" value="BPD_transp_1"/>
    <property type="match status" value="1"/>
</dbReference>
<dbReference type="InterPro" id="IPR000515">
    <property type="entry name" value="MetI-like"/>
</dbReference>
<evidence type="ECO:0000256" key="7">
    <source>
        <dbReference type="ARBA" id="ARBA00023136"/>
    </source>
</evidence>
<feature type="transmembrane region" description="Helical" evidence="8">
    <location>
        <begin position="231"/>
        <end position="252"/>
    </location>
</feature>
<accession>W0HS37</accession>
<evidence type="ECO:0000256" key="3">
    <source>
        <dbReference type="ARBA" id="ARBA00022475"/>
    </source>
</evidence>
<evidence type="ECO:0000256" key="1">
    <source>
        <dbReference type="ARBA" id="ARBA00004429"/>
    </source>
</evidence>
<keyword evidence="5 8" id="KW-0812">Transmembrane</keyword>
<organism evidence="10 11">
    <name type="scientific">Sodalis praecaptivus</name>
    <dbReference type="NCBI Taxonomy" id="1239307"/>
    <lineage>
        <taxon>Bacteria</taxon>
        <taxon>Pseudomonadati</taxon>
        <taxon>Pseudomonadota</taxon>
        <taxon>Gammaproteobacteria</taxon>
        <taxon>Enterobacterales</taxon>
        <taxon>Bruguierivoracaceae</taxon>
        <taxon>Sodalis</taxon>
    </lineage>
</organism>
<evidence type="ECO:0000313" key="11">
    <source>
        <dbReference type="Proteomes" id="UP000019028"/>
    </source>
</evidence>
<dbReference type="PANTHER" id="PTHR43005">
    <property type="entry name" value="BLR7065 PROTEIN"/>
    <property type="match status" value="1"/>
</dbReference>
<feature type="transmembrane region" description="Helical" evidence="8">
    <location>
        <begin position="123"/>
        <end position="143"/>
    </location>
</feature>
<keyword evidence="6 8" id="KW-1133">Transmembrane helix</keyword>
<proteinExistence type="inferred from homology"/>
<comment type="similarity">
    <text evidence="8">Belongs to the binding-protein-dependent transport system permease family.</text>
</comment>
<dbReference type="InterPro" id="IPR035906">
    <property type="entry name" value="MetI-like_sf"/>
</dbReference>
<sequence length="310" mass="34796">MSIIISDAHRRKASKGGSMFKRYLPYILIAPSVIMLLALIAYPLLFSLRSSFYFWNLQMGAEPQAFVGWDNYIQAFRGFDFFPALRNTLFIAFAGTAIEFVLGLAIALLLLRAVPGMNVVRALLILPTTIAPIVAGFLFRYMYNPEAGIITWVMHALGLPVPPEGLLGSPATALLSVMFADIWQWTPFFAIVLYASLLAVPDEIVEAARLDRASAWTILWRIKLPLIKRTAIIIIMLRFMQLFNTFDTVLVLTRGGPGMSSRTIGYSLYEQGMVNFNIGMVSAMTWITVIIINAIIGLYVFFAFRNKEDW</sequence>
<gene>
    <name evidence="10" type="ORF">Sant_1588</name>
</gene>
<evidence type="ECO:0000259" key="9">
    <source>
        <dbReference type="PROSITE" id="PS50928"/>
    </source>
</evidence>
<feature type="domain" description="ABC transmembrane type-1" evidence="9">
    <location>
        <begin position="85"/>
        <end position="299"/>
    </location>
</feature>
<feature type="transmembrane region" description="Helical" evidence="8">
    <location>
        <begin position="89"/>
        <end position="111"/>
    </location>
</feature>
<dbReference type="Proteomes" id="UP000019028">
    <property type="component" value="Chromosome"/>
</dbReference>
<keyword evidence="2 8" id="KW-0813">Transport</keyword>
<dbReference type="EMBL" id="CP006569">
    <property type="protein sequence ID" value="AHF76646.1"/>
    <property type="molecule type" value="Genomic_DNA"/>
</dbReference>
<keyword evidence="11" id="KW-1185">Reference proteome</keyword>
<reference evidence="10 11" key="1">
    <citation type="journal article" date="2014" name="Genome Biol. Evol.">
        <title>Genome degeneration and adaptation in a nascent stage of symbiosis.</title>
        <authorList>
            <person name="Oakeson K.F."/>
            <person name="Gil R."/>
            <person name="Clayton A.L."/>
            <person name="Dunn D.M."/>
            <person name="von Niederhausern A.C."/>
            <person name="Hamil C."/>
            <person name="Aoyagi A."/>
            <person name="Duval B."/>
            <person name="Baca A."/>
            <person name="Silva F.J."/>
            <person name="Vallier A."/>
            <person name="Jackson D.G."/>
            <person name="Latorre A."/>
            <person name="Weiss R.B."/>
            <person name="Heddi A."/>
            <person name="Moya A."/>
            <person name="Dale C."/>
        </authorList>
    </citation>
    <scope>NUCLEOTIDE SEQUENCE [LARGE SCALE GENOMIC DNA]</scope>
    <source>
        <strain evidence="10 11">HS1</strain>
    </source>
</reference>
<protein>
    <submittedName>
        <fullName evidence="10">Binding-protein-dependent transport systems inner membrane component</fullName>
    </submittedName>
</protein>
<evidence type="ECO:0000313" key="10">
    <source>
        <dbReference type="EMBL" id="AHF76646.1"/>
    </source>
</evidence>
<keyword evidence="7 8" id="KW-0472">Membrane</keyword>
<dbReference type="AlphaFoldDB" id="W0HS37"/>
<dbReference type="Gene3D" id="1.10.3720.10">
    <property type="entry name" value="MetI-like"/>
    <property type="match status" value="1"/>
</dbReference>
<evidence type="ECO:0000256" key="2">
    <source>
        <dbReference type="ARBA" id="ARBA00022448"/>
    </source>
</evidence>
<evidence type="ECO:0000256" key="8">
    <source>
        <dbReference type="RuleBase" id="RU363032"/>
    </source>
</evidence>
<feature type="transmembrane region" description="Helical" evidence="8">
    <location>
        <begin position="23"/>
        <end position="45"/>
    </location>
</feature>
<feature type="transmembrane region" description="Helical" evidence="8">
    <location>
        <begin position="182"/>
        <end position="200"/>
    </location>
</feature>
<comment type="subcellular location">
    <subcellularLocation>
        <location evidence="1">Cell inner membrane</location>
        <topology evidence="1">Multi-pass membrane protein</topology>
    </subcellularLocation>
    <subcellularLocation>
        <location evidence="8">Cell membrane</location>
        <topology evidence="8">Multi-pass membrane protein</topology>
    </subcellularLocation>
</comment>
<dbReference type="PROSITE" id="PS50928">
    <property type="entry name" value="ABC_TM1"/>
    <property type="match status" value="1"/>
</dbReference>
<dbReference type="KEGG" id="sod:Sant_1588"/>
<dbReference type="GO" id="GO:0005886">
    <property type="term" value="C:plasma membrane"/>
    <property type="evidence" value="ECO:0007669"/>
    <property type="project" value="UniProtKB-SubCell"/>
</dbReference>
<evidence type="ECO:0000256" key="6">
    <source>
        <dbReference type="ARBA" id="ARBA00022989"/>
    </source>
</evidence>